<evidence type="ECO:0000313" key="6">
    <source>
        <dbReference type="Proteomes" id="UP000663829"/>
    </source>
</evidence>
<name>A0A814BDM3_9BILA</name>
<evidence type="ECO:0000313" key="3">
    <source>
        <dbReference type="EMBL" id="CAF1054346.1"/>
    </source>
</evidence>
<dbReference type="AlphaFoldDB" id="A0A814BDM3"/>
<accession>A0A814BDM3</accession>
<feature type="compositionally biased region" description="Basic and acidic residues" evidence="1">
    <location>
        <begin position="44"/>
        <end position="53"/>
    </location>
</feature>
<dbReference type="Proteomes" id="UP000677228">
    <property type="component" value="Unassembled WGS sequence"/>
</dbReference>
<protein>
    <submittedName>
        <fullName evidence="2">Uncharacterized protein</fullName>
    </submittedName>
</protein>
<sequence>MPKPSRRRSHCKSLIQRRYSQESVNTESDSSESNEELQMQVDASENKEPLDFKNRVNRNDMSDLFELCQSKCPRKYISVLLYMTMRYFGVKWDDCNDFLIELGGTNGKTAHK</sequence>
<reference evidence="2" key="1">
    <citation type="submission" date="2021-02" db="EMBL/GenBank/DDBJ databases">
        <authorList>
            <person name="Nowell W R."/>
        </authorList>
    </citation>
    <scope>NUCLEOTIDE SEQUENCE</scope>
</reference>
<evidence type="ECO:0000313" key="2">
    <source>
        <dbReference type="EMBL" id="CAF0925508.1"/>
    </source>
</evidence>
<comment type="caution">
    <text evidence="2">The sequence shown here is derived from an EMBL/GenBank/DDBJ whole genome shotgun (WGS) entry which is preliminary data.</text>
</comment>
<dbReference type="EMBL" id="CAJNOK010008105">
    <property type="protein sequence ID" value="CAF1054346.1"/>
    <property type="molecule type" value="Genomic_DNA"/>
</dbReference>
<evidence type="ECO:0000256" key="1">
    <source>
        <dbReference type="SAM" id="MobiDB-lite"/>
    </source>
</evidence>
<dbReference type="Proteomes" id="UP000682733">
    <property type="component" value="Unassembled WGS sequence"/>
</dbReference>
<gene>
    <name evidence="2" type="ORF">GPM918_LOCUS9894</name>
    <name evidence="3" type="ORF">OVA965_LOCUS17099</name>
    <name evidence="4" type="ORF">SRO942_LOCUS9895</name>
    <name evidence="5" type="ORF">TMI583_LOCUS17110</name>
</gene>
<dbReference type="EMBL" id="CAJOBA010008119">
    <property type="protein sequence ID" value="CAF3820761.1"/>
    <property type="molecule type" value="Genomic_DNA"/>
</dbReference>
<dbReference type="EMBL" id="CAJNOQ010001887">
    <property type="protein sequence ID" value="CAF0925508.1"/>
    <property type="molecule type" value="Genomic_DNA"/>
</dbReference>
<dbReference type="EMBL" id="CAJOBC010001887">
    <property type="protein sequence ID" value="CAF3704195.1"/>
    <property type="molecule type" value="Genomic_DNA"/>
</dbReference>
<evidence type="ECO:0000313" key="4">
    <source>
        <dbReference type="EMBL" id="CAF3704195.1"/>
    </source>
</evidence>
<feature type="region of interest" description="Disordered" evidence="1">
    <location>
        <begin position="18"/>
        <end position="53"/>
    </location>
</feature>
<keyword evidence="6" id="KW-1185">Reference proteome</keyword>
<dbReference type="Proteomes" id="UP000663829">
    <property type="component" value="Unassembled WGS sequence"/>
</dbReference>
<dbReference type="OrthoDB" id="10056382at2759"/>
<organism evidence="2 6">
    <name type="scientific">Didymodactylos carnosus</name>
    <dbReference type="NCBI Taxonomy" id="1234261"/>
    <lineage>
        <taxon>Eukaryota</taxon>
        <taxon>Metazoa</taxon>
        <taxon>Spiralia</taxon>
        <taxon>Gnathifera</taxon>
        <taxon>Rotifera</taxon>
        <taxon>Eurotatoria</taxon>
        <taxon>Bdelloidea</taxon>
        <taxon>Philodinida</taxon>
        <taxon>Philodinidae</taxon>
        <taxon>Didymodactylos</taxon>
    </lineage>
</organism>
<dbReference type="Proteomes" id="UP000681722">
    <property type="component" value="Unassembled WGS sequence"/>
</dbReference>
<evidence type="ECO:0000313" key="5">
    <source>
        <dbReference type="EMBL" id="CAF3820761.1"/>
    </source>
</evidence>
<proteinExistence type="predicted"/>